<dbReference type="VEuPathDB" id="FungiDB:RhiirA1_415276"/>
<dbReference type="Gene3D" id="3.90.640.10">
    <property type="entry name" value="Actin, Chain A, domain 4"/>
    <property type="match status" value="1"/>
</dbReference>
<dbReference type="Gene3D" id="3.30.420.40">
    <property type="match status" value="2"/>
</dbReference>
<reference evidence="3 4" key="2">
    <citation type="submission" date="2017-10" db="EMBL/GenBank/DDBJ databases">
        <title>Extensive intraspecific genome diversity in a model arbuscular mycorrhizal fungus.</title>
        <authorList>
            <person name="Chen E.C.H."/>
            <person name="Morin E."/>
            <person name="Baudet D."/>
            <person name="Noel J."/>
            <person name="Ndikumana S."/>
            <person name="Charron P."/>
            <person name="St-Onge C."/>
            <person name="Giorgi J."/>
            <person name="Grigoriev I.V."/>
            <person name="Roux C."/>
            <person name="Martin F.M."/>
            <person name="Corradi N."/>
        </authorList>
    </citation>
    <scope>NUCLEOTIDE SEQUENCE [LARGE SCALE GENOMIC DNA]</scope>
    <source>
        <strain evidence="3 4">C2</strain>
    </source>
</reference>
<accession>A0A2N1N6E8</accession>
<dbReference type="Proteomes" id="UP000233469">
    <property type="component" value="Unassembled WGS sequence"/>
</dbReference>
<proteinExistence type="predicted"/>
<dbReference type="VEuPathDB" id="FungiDB:FUN_008074"/>
<comment type="caution">
    <text evidence="3">The sequence shown here is derived from an EMBL/GenBank/DDBJ whole genome shotgun (WGS) entry which is preliminary data.</text>
</comment>
<dbReference type="PANTHER" id="PTHR14187:SF5">
    <property type="entry name" value="HEAT SHOCK 70 KDA PROTEIN 12A"/>
    <property type="match status" value="1"/>
</dbReference>
<dbReference type="InterPro" id="IPR043129">
    <property type="entry name" value="ATPase_NBD"/>
</dbReference>
<dbReference type="VEuPathDB" id="FungiDB:RhiirFUN_008444"/>
<dbReference type="SUPFAM" id="SSF53067">
    <property type="entry name" value="Actin-like ATPase domain"/>
    <property type="match status" value="2"/>
</dbReference>
<keyword evidence="1" id="KW-0547">Nucleotide-binding</keyword>
<gene>
    <name evidence="3" type="ORF">RhiirC2_748427</name>
</gene>
<evidence type="ECO:0000256" key="1">
    <source>
        <dbReference type="ARBA" id="ARBA00022741"/>
    </source>
</evidence>
<dbReference type="GO" id="GO:0005524">
    <property type="term" value="F:ATP binding"/>
    <property type="evidence" value="ECO:0007669"/>
    <property type="project" value="UniProtKB-KW"/>
</dbReference>
<evidence type="ECO:0000313" key="3">
    <source>
        <dbReference type="EMBL" id="PKK69424.1"/>
    </source>
</evidence>
<dbReference type="PANTHER" id="PTHR14187">
    <property type="entry name" value="ALPHA KINASE/ELONGATION FACTOR 2 KINASE"/>
    <property type="match status" value="1"/>
</dbReference>
<dbReference type="Pfam" id="PF00012">
    <property type="entry name" value="HSP70"/>
    <property type="match status" value="1"/>
</dbReference>
<keyword evidence="2" id="KW-0067">ATP-binding</keyword>
<name>A0A2N1N6E8_9GLOM</name>
<organism evidence="3 4">
    <name type="scientific">Rhizophagus irregularis</name>
    <dbReference type="NCBI Taxonomy" id="588596"/>
    <lineage>
        <taxon>Eukaryota</taxon>
        <taxon>Fungi</taxon>
        <taxon>Fungi incertae sedis</taxon>
        <taxon>Mucoromycota</taxon>
        <taxon>Glomeromycotina</taxon>
        <taxon>Glomeromycetes</taxon>
        <taxon>Glomerales</taxon>
        <taxon>Glomeraceae</taxon>
        <taxon>Rhizophagus</taxon>
    </lineage>
</organism>
<dbReference type="InterPro" id="IPR013126">
    <property type="entry name" value="Hsp_70_fam"/>
</dbReference>
<dbReference type="EMBL" id="LLXL01000727">
    <property type="protein sequence ID" value="PKK69424.1"/>
    <property type="molecule type" value="Genomic_DNA"/>
</dbReference>
<evidence type="ECO:0000256" key="2">
    <source>
        <dbReference type="ARBA" id="ARBA00022840"/>
    </source>
</evidence>
<protein>
    <submittedName>
        <fullName evidence="3">Actin-like ATPase domain-containing protein</fullName>
    </submittedName>
</protein>
<reference evidence="3 4" key="1">
    <citation type="submission" date="2016-04" db="EMBL/GenBank/DDBJ databases">
        <title>Genome analyses suggest a sexual origin of heterokaryosis in a supposedly ancient asexual fungus.</title>
        <authorList>
            <person name="Ropars J."/>
            <person name="Sedzielewska K."/>
            <person name="Noel J."/>
            <person name="Charron P."/>
            <person name="Farinelli L."/>
            <person name="Marton T."/>
            <person name="Kruger M."/>
            <person name="Pelin A."/>
            <person name="Brachmann A."/>
            <person name="Corradi N."/>
        </authorList>
    </citation>
    <scope>NUCLEOTIDE SEQUENCE [LARGE SCALE GENOMIC DNA]</scope>
    <source>
        <strain evidence="3 4">C2</strain>
    </source>
</reference>
<dbReference type="CDD" id="cd10229">
    <property type="entry name" value="ASKHA_NBD_HSP70_HSPA12"/>
    <property type="match status" value="1"/>
</dbReference>
<dbReference type="AlphaFoldDB" id="A0A2N1N6E8"/>
<dbReference type="GO" id="GO:0140662">
    <property type="term" value="F:ATP-dependent protein folding chaperone"/>
    <property type="evidence" value="ECO:0007669"/>
    <property type="project" value="InterPro"/>
</dbReference>
<evidence type="ECO:0000313" key="4">
    <source>
        <dbReference type="Proteomes" id="UP000233469"/>
    </source>
</evidence>
<sequence>MSNNEGDNTIRQMMQDDDNIRVLSSLIHDDDDDDHIHIMKPIVPDNDDDDNENKDIRVVAAIDFGTTFSGFAHAYKSNPSKIIVHKNWQNSIGYLKTPTILKYDESSNVMAWGYSALAEPEKSSKKKKKKNKKKQHTKTKLAERFKLHMCKMGDKEIYLPKGLKCKTAITDYLREMGKVMKDTLKNSVPNLDFYKQVLIIMTVPAEFDNQSIGVMRECALQAEIINHRNSLHLKFTTEPEAAAINCMNLLKELGVDVDKSFMVVDCGGGTVDLTTRKLLEGNKLGEKTKRKGDYCGGSFVDDEFIKFLGRKVGQSAVDLLRENNYSQYIIQEFCRRVKFPFTGRKKDFNPYNLDLEELCPVIKQYVTGSELDEMEEEEWTIELKFEDVKEMFDPVIKKILDLINDHLNENNDDISAMLLVGGFSESKYLQEEVKKKFNSRLKNKISFPESPATAIVEGAVQYGLNPKIIATRVLLWTYGTDVARKWRPGDPEERKIPGNEMMGRGDLIIEFSRFIKCGEEIPVNAAIPRIFSPGCIFQRFMGLDIHITDKENAEFCNSPGVKLLGNWIIDIPITFTPRPILFLLIFGEIEISAIAVNLETGRKHETTFKFGDLPEKNCQLCDKNSI</sequence>